<dbReference type="Pfam" id="PF24711">
    <property type="entry name" value="YxiG"/>
    <property type="match status" value="1"/>
</dbReference>
<proteinExistence type="predicted"/>
<dbReference type="InterPro" id="IPR057808">
    <property type="entry name" value="YxiG"/>
</dbReference>
<reference evidence="1 2" key="1">
    <citation type="submission" date="2016-10" db="EMBL/GenBank/DDBJ databases">
        <authorList>
            <person name="Varghese N."/>
            <person name="Submissions S."/>
        </authorList>
    </citation>
    <scope>NUCLEOTIDE SEQUENCE [LARGE SCALE GENOMIC DNA]</scope>
    <source>
        <strain evidence="1 2">DSM 21619</strain>
    </source>
</reference>
<dbReference type="EMBL" id="FOCD01000002">
    <property type="protein sequence ID" value="SEN28248.1"/>
    <property type="molecule type" value="Genomic_DNA"/>
</dbReference>
<dbReference type="Proteomes" id="UP000199735">
    <property type="component" value="Unassembled WGS sequence"/>
</dbReference>
<name>A0AAX2EFC7_9BACI</name>
<dbReference type="AlphaFoldDB" id="A0AAX2EFC7"/>
<dbReference type="RefSeq" id="WP_093880490.1">
    <property type="nucleotide sequence ID" value="NZ_FOCD01000002.1"/>
</dbReference>
<evidence type="ECO:0000313" key="2">
    <source>
        <dbReference type="Proteomes" id="UP000199735"/>
    </source>
</evidence>
<sequence length="137" mass="15786">MNQGKLLNIFNYLDGGGEIVVFNYDFFRKSLNVVINVLDNSVEQVYNITFKNISSFYINNGPGDSRLDYELVSDVEFWELSSIGFIKEGIGLQRISSSNSLFDDYYSNSTFFLEIYNTLILIESHSLEINEEQYTIP</sequence>
<gene>
    <name evidence="1" type="ORF">SAMN04489762_1866</name>
</gene>
<accession>A0AAX2EFC7</accession>
<comment type="caution">
    <text evidence="1">The sequence shown here is derived from an EMBL/GenBank/DDBJ whole genome shotgun (WGS) entry which is preliminary data.</text>
</comment>
<organism evidence="1 2">
    <name type="scientific">Terribacillus saccharophilus</name>
    <dbReference type="NCBI Taxonomy" id="361277"/>
    <lineage>
        <taxon>Bacteria</taxon>
        <taxon>Bacillati</taxon>
        <taxon>Bacillota</taxon>
        <taxon>Bacilli</taxon>
        <taxon>Bacillales</taxon>
        <taxon>Bacillaceae</taxon>
        <taxon>Terribacillus</taxon>
    </lineage>
</organism>
<protein>
    <submittedName>
        <fullName evidence="1">Uncharacterized protein</fullName>
    </submittedName>
</protein>
<evidence type="ECO:0000313" key="1">
    <source>
        <dbReference type="EMBL" id="SEN28248.1"/>
    </source>
</evidence>